<dbReference type="RefSeq" id="WP_080038450.1">
    <property type="nucleotide sequence ID" value="NZ_CP017717.1"/>
</dbReference>
<evidence type="ECO:0000256" key="1">
    <source>
        <dbReference type="ARBA" id="ARBA00023015"/>
    </source>
</evidence>
<accession>A0A1U9ZWG5</accession>
<evidence type="ECO:0000256" key="2">
    <source>
        <dbReference type="ARBA" id="ARBA00023125"/>
    </source>
</evidence>
<dbReference type="KEGG" id="noa:BKM31_13210"/>
<dbReference type="PROSITE" id="PS50932">
    <property type="entry name" value="HTH_LACI_2"/>
    <property type="match status" value="1"/>
</dbReference>
<dbReference type="AlphaFoldDB" id="A0A1U9ZWG5"/>
<organism evidence="5 6">
    <name type="scientific">[Actinomadura] parvosata subsp. kistnae</name>
    <dbReference type="NCBI Taxonomy" id="1909395"/>
    <lineage>
        <taxon>Bacteria</taxon>
        <taxon>Bacillati</taxon>
        <taxon>Actinomycetota</taxon>
        <taxon>Actinomycetes</taxon>
        <taxon>Streptosporangiales</taxon>
        <taxon>Streptosporangiaceae</taxon>
        <taxon>Nonomuraea</taxon>
    </lineage>
</organism>
<dbReference type="InterPro" id="IPR010982">
    <property type="entry name" value="Lambda_DNA-bd_dom_sf"/>
</dbReference>
<dbReference type="SUPFAM" id="SSF47413">
    <property type="entry name" value="lambda repressor-like DNA-binding domains"/>
    <property type="match status" value="1"/>
</dbReference>
<keyword evidence="3" id="KW-0804">Transcription</keyword>
<dbReference type="PANTHER" id="PTHR30146:SF153">
    <property type="entry name" value="LACTOSE OPERON REPRESSOR"/>
    <property type="match status" value="1"/>
</dbReference>
<keyword evidence="6" id="KW-1185">Reference proteome</keyword>
<dbReference type="EMBL" id="CP017717">
    <property type="protein sequence ID" value="AQZ62293.1"/>
    <property type="molecule type" value="Genomic_DNA"/>
</dbReference>
<name>A0A1U9ZWG5_9ACTN</name>
<dbReference type="Gene3D" id="1.10.260.40">
    <property type="entry name" value="lambda repressor-like DNA-binding domains"/>
    <property type="match status" value="1"/>
</dbReference>
<dbReference type="CDD" id="cd01392">
    <property type="entry name" value="HTH_LacI"/>
    <property type="match status" value="1"/>
</dbReference>
<dbReference type="STRING" id="1909395.BKM31_13210"/>
<evidence type="ECO:0000313" key="6">
    <source>
        <dbReference type="Proteomes" id="UP000190797"/>
    </source>
</evidence>
<dbReference type="SUPFAM" id="SSF53822">
    <property type="entry name" value="Periplasmic binding protein-like I"/>
    <property type="match status" value="1"/>
</dbReference>
<dbReference type="InterPro" id="IPR000843">
    <property type="entry name" value="HTH_LacI"/>
</dbReference>
<dbReference type="OrthoDB" id="3288692at2"/>
<dbReference type="InterPro" id="IPR046335">
    <property type="entry name" value="LacI/GalR-like_sensor"/>
</dbReference>
<keyword evidence="1" id="KW-0805">Transcription regulation</keyword>
<dbReference type="PANTHER" id="PTHR30146">
    <property type="entry name" value="LACI-RELATED TRANSCRIPTIONAL REPRESSOR"/>
    <property type="match status" value="1"/>
</dbReference>
<dbReference type="CDD" id="cd06267">
    <property type="entry name" value="PBP1_LacI_sugar_binding-like"/>
    <property type="match status" value="1"/>
</dbReference>
<dbReference type="GO" id="GO:0003700">
    <property type="term" value="F:DNA-binding transcription factor activity"/>
    <property type="evidence" value="ECO:0007669"/>
    <property type="project" value="TreeGrafter"/>
</dbReference>
<dbReference type="Pfam" id="PF13377">
    <property type="entry name" value="Peripla_BP_3"/>
    <property type="match status" value="1"/>
</dbReference>
<evidence type="ECO:0000259" key="4">
    <source>
        <dbReference type="PROSITE" id="PS50932"/>
    </source>
</evidence>
<feature type="domain" description="HTH lacI-type" evidence="4">
    <location>
        <begin position="8"/>
        <end position="64"/>
    </location>
</feature>
<dbReference type="Pfam" id="PF00356">
    <property type="entry name" value="LacI"/>
    <property type="match status" value="1"/>
</dbReference>
<dbReference type="Gene3D" id="3.40.50.2300">
    <property type="match status" value="2"/>
</dbReference>
<evidence type="ECO:0000313" key="5">
    <source>
        <dbReference type="EMBL" id="AQZ62293.1"/>
    </source>
</evidence>
<evidence type="ECO:0000256" key="3">
    <source>
        <dbReference type="ARBA" id="ARBA00023163"/>
    </source>
</evidence>
<dbReference type="GO" id="GO:0000976">
    <property type="term" value="F:transcription cis-regulatory region binding"/>
    <property type="evidence" value="ECO:0007669"/>
    <property type="project" value="TreeGrafter"/>
</dbReference>
<proteinExistence type="predicted"/>
<dbReference type="SMART" id="SM00354">
    <property type="entry name" value="HTH_LACI"/>
    <property type="match status" value="1"/>
</dbReference>
<protein>
    <submittedName>
        <fullName evidence="5">LacI family transcriptional regulator</fullName>
    </submittedName>
</protein>
<gene>
    <name evidence="5" type="ORF">BKM31_13210</name>
</gene>
<dbReference type="InterPro" id="IPR028082">
    <property type="entry name" value="Peripla_BP_I"/>
</dbReference>
<reference evidence="6" key="1">
    <citation type="journal article" date="2017" name="Med. Chem. Commun.">
        <title>Nonomuraea sp. ATCC 55076 harbours the largest actinomycete chromosome to date and the kistamicin biosynthetic gene cluster.</title>
        <authorList>
            <person name="Nazari B."/>
            <person name="Forneris C.C."/>
            <person name="Gibson M.I."/>
            <person name="Moon K."/>
            <person name="Schramma K.R."/>
            <person name="Seyedsayamdost M.R."/>
        </authorList>
    </citation>
    <scope>NUCLEOTIDE SEQUENCE [LARGE SCALE GENOMIC DNA]</scope>
    <source>
        <strain evidence="6">ATCC 55076</strain>
    </source>
</reference>
<keyword evidence="2" id="KW-0238">DNA-binding</keyword>
<dbReference type="Proteomes" id="UP000190797">
    <property type="component" value="Chromosome"/>
</dbReference>
<sequence length="331" mass="35685">MTQRKKRVTATDVARSLGLSRATVGYVLNNTPGQSIPAATRERVMAEAARLGYRPHRAAQALASGRSMIILLVLPDWPMEHSLRLTLETASHVLDEAGYALVTYTRHEGGQARPLWELLNPDVVIAWTAISAAERTSMQASGITKILPVLQQEQAVLSSPTLTAGTHLQIAHLYEQGHRRLAFATSVNERFSLLAQGRAAAAREEADRLGAELLDLRPVDHRDGSVVRAVREWHAQGITAVAAFNDDIAAMTVAAAQRAGLSVPGDLAVIGHDDTPMAGMLYPSLSSVSIDNVGQGHYLADQALHAAEDRPLPEAPPDLHAAIVVRESTRR</sequence>